<feature type="region of interest" description="Disordered" evidence="1">
    <location>
        <begin position="317"/>
        <end position="408"/>
    </location>
</feature>
<feature type="compositionally biased region" description="Polar residues" evidence="1">
    <location>
        <begin position="332"/>
        <end position="347"/>
    </location>
</feature>
<name>A0A067LVB2_BOTB1</name>
<gene>
    <name evidence="2" type="ORF">BOTBODRAFT_180866</name>
</gene>
<reference evidence="3" key="1">
    <citation type="journal article" date="2014" name="Proc. Natl. Acad. Sci. U.S.A.">
        <title>Extensive sampling of basidiomycete genomes demonstrates inadequacy of the white-rot/brown-rot paradigm for wood decay fungi.</title>
        <authorList>
            <person name="Riley R."/>
            <person name="Salamov A.A."/>
            <person name="Brown D.W."/>
            <person name="Nagy L.G."/>
            <person name="Floudas D."/>
            <person name="Held B.W."/>
            <person name="Levasseur A."/>
            <person name="Lombard V."/>
            <person name="Morin E."/>
            <person name="Otillar R."/>
            <person name="Lindquist E.A."/>
            <person name="Sun H."/>
            <person name="LaButti K.M."/>
            <person name="Schmutz J."/>
            <person name="Jabbour D."/>
            <person name="Luo H."/>
            <person name="Baker S.E."/>
            <person name="Pisabarro A.G."/>
            <person name="Walton J.D."/>
            <person name="Blanchette R.A."/>
            <person name="Henrissat B."/>
            <person name="Martin F."/>
            <person name="Cullen D."/>
            <person name="Hibbett D.S."/>
            <person name="Grigoriev I.V."/>
        </authorList>
    </citation>
    <scope>NUCLEOTIDE SEQUENCE [LARGE SCALE GENOMIC DNA]</scope>
    <source>
        <strain evidence="3">FD-172 SS1</strain>
    </source>
</reference>
<organism evidence="2 3">
    <name type="scientific">Botryobasidium botryosum (strain FD-172 SS1)</name>
    <dbReference type="NCBI Taxonomy" id="930990"/>
    <lineage>
        <taxon>Eukaryota</taxon>
        <taxon>Fungi</taxon>
        <taxon>Dikarya</taxon>
        <taxon>Basidiomycota</taxon>
        <taxon>Agaricomycotina</taxon>
        <taxon>Agaricomycetes</taxon>
        <taxon>Cantharellales</taxon>
        <taxon>Botryobasidiaceae</taxon>
        <taxon>Botryobasidium</taxon>
    </lineage>
</organism>
<sequence length="408" mass="45999">MSTQSRPEYRVLYDKDRRYRFELHTVNAPAWPASPAHPQLVKDEAPTLCADGTFGDRDYLYTPIPFNRKRIWLHYIPALNMWTKPLPGHHFEQPPIHIKPRESDSKFWHVSAADHAQGRFMSELYSDMRAFWTNSLTHAYALQRTAKEYTAVPIDPALANWEGILETGSYSTLIRPFVTLQRRIGELYGWIMLQEKLQPDVPSIVPHRRPLRTQDLLSPIDYLVGVIVPWDDCSPDFNEMAIEHGLNKAVKEEVATHRGAGFIAIVKDPGSRKFFVDIGDSSVGPNRHNRPKRTLAEDDHGHYEFPARVAGQARGLEAPISGPSRTPAHPLPSTSAGSHAKASTSTRRPVAEMSPEELAAFRAESAARHKAHILAGTSKARNPNKKPKKNRAQRQAACTEAEKRGLQR</sequence>
<proteinExistence type="predicted"/>
<dbReference type="AlphaFoldDB" id="A0A067LVB2"/>
<keyword evidence="3" id="KW-1185">Reference proteome</keyword>
<protein>
    <submittedName>
        <fullName evidence="2">Uncharacterized protein</fullName>
    </submittedName>
</protein>
<evidence type="ECO:0000313" key="2">
    <source>
        <dbReference type="EMBL" id="KDQ07268.1"/>
    </source>
</evidence>
<feature type="compositionally biased region" description="Basic residues" evidence="1">
    <location>
        <begin position="382"/>
        <end position="392"/>
    </location>
</feature>
<evidence type="ECO:0000256" key="1">
    <source>
        <dbReference type="SAM" id="MobiDB-lite"/>
    </source>
</evidence>
<feature type="compositionally biased region" description="Basic and acidic residues" evidence="1">
    <location>
        <begin position="294"/>
        <end position="304"/>
    </location>
</feature>
<accession>A0A067LVB2</accession>
<dbReference type="Proteomes" id="UP000027195">
    <property type="component" value="Unassembled WGS sequence"/>
</dbReference>
<dbReference type="InParanoid" id="A0A067LVB2"/>
<dbReference type="HOGENOM" id="CLU_050227_0_0_1"/>
<evidence type="ECO:0000313" key="3">
    <source>
        <dbReference type="Proteomes" id="UP000027195"/>
    </source>
</evidence>
<dbReference type="EMBL" id="KL198111">
    <property type="protein sequence ID" value="KDQ07268.1"/>
    <property type="molecule type" value="Genomic_DNA"/>
</dbReference>
<feature type="region of interest" description="Disordered" evidence="1">
    <location>
        <begin position="279"/>
        <end position="304"/>
    </location>
</feature>